<sequence length="277" mass="29734">MSDETVVLITGANRGKYISILSLSTQCLQGIPLKSISTNTFSGLGLGLATLYLNQHNTRVILTARTDDPSSILKALPNTYPGTLHGIYNLDSASTTDTIALRSSLLSQEHKIPKIDIIVANAGVGAPFDTILDAPIDALEQFYRVNALGPVRLYQQLWKDLLEKSANPRFILVSSVLGSLAYVDSTPCGGYGASKAAGNYFVRKMHEENGRLVAVAIHPGWVKTDNGQAYADAVNVPEPPTDVEASVNAIFQLVSEAIREGTSGKFIDVMSGSEIPW</sequence>
<proteinExistence type="predicted"/>
<dbReference type="GO" id="GO:0016616">
    <property type="term" value="F:oxidoreductase activity, acting on the CH-OH group of donors, NAD or NADP as acceptor"/>
    <property type="evidence" value="ECO:0007669"/>
    <property type="project" value="TreeGrafter"/>
</dbReference>
<dbReference type="SUPFAM" id="SSF51735">
    <property type="entry name" value="NAD(P)-binding Rossmann-fold domains"/>
    <property type="match status" value="1"/>
</dbReference>
<dbReference type="InterPro" id="IPR036291">
    <property type="entry name" value="NAD(P)-bd_dom_sf"/>
</dbReference>
<dbReference type="EMBL" id="MIKG01000008">
    <property type="protein sequence ID" value="RAO68923.1"/>
    <property type="molecule type" value="Genomic_DNA"/>
</dbReference>
<reference evidence="1 2" key="1">
    <citation type="journal article" date="2017" name="Biotechnol. Biofuels">
        <title>Differential beta-glucosidase expression as a function of carbon source availability in Talaromyces amestolkiae: a genomic and proteomic approach.</title>
        <authorList>
            <person name="de Eugenio L.I."/>
            <person name="Mendez-Liter J.A."/>
            <person name="Nieto-Dominguez M."/>
            <person name="Alonso L."/>
            <person name="Gil-Munoz J."/>
            <person name="Barriuso J."/>
            <person name="Prieto A."/>
            <person name="Martinez M.J."/>
        </authorList>
    </citation>
    <scope>NUCLEOTIDE SEQUENCE [LARGE SCALE GENOMIC DNA]</scope>
    <source>
        <strain evidence="1 2">CIB</strain>
    </source>
</reference>
<dbReference type="AlphaFoldDB" id="A0A364KZD5"/>
<comment type="caution">
    <text evidence="1">The sequence shown here is derived from an EMBL/GenBank/DDBJ whole genome shotgun (WGS) entry which is preliminary data.</text>
</comment>
<dbReference type="GeneID" id="63794151"/>
<dbReference type="PRINTS" id="PR00081">
    <property type="entry name" value="GDHRDH"/>
</dbReference>
<dbReference type="InterPro" id="IPR052184">
    <property type="entry name" value="SDR_enzymes"/>
</dbReference>
<keyword evidence="2" id="KW-1185">Reference proteome</keyword>
<accession>A0A364KZD5</accession>
<dbReference type="PANTHER" id="PTHR45458:SF1">
    <property type="entry name" value="SHORT CHAIN DEHYDROGENASE"/>
    <property type="match status" value="1"/>
</dbReference>
<dbReference type="RefSeq" id="XP_040733439.1">
    <property type="nucleotide sequence ID" value="XM_040877355.1"/>
</dbReference>
<organism evidence="1 2">
    <name type="scientific">Talaromyces amestolkiae</name>
    <dbReference type="NCBI Taxonomy" id="1196081"/>
    <lineage>
        <taxon>Eukaryota</taxon>
        <taxon>Fungi</taxon>
        <taxon>Dikarya</taxon>
        <taxon>Ascomycota</taxon>
        <taxon>Pezizomycotina</taxon>
        <taxon>Eurotiomycetes</taxon>
        <taxon>Eurotiomycetidae</taxon>
        <taxon>Eurotiales</taxon>
        <taxon>Trichocomaceae</taxon>
        <taxon>Talaromyces</taxon>
        <taxon>Talaromyces sect. Talaromyces</taxon>
    </lineage>
</organism>
<dbReference type="PANTHER" id="PTHR45458">
    <property type="entry name" value="SHORT-CHAIN DEHYDROGENASE/REDUCTASE SDR"/>
    <property type="match status" value="1"/>
</dbReference>
<dbReference type="Proteomes" id="UP000249363">
    <property type="component" value="Unassembled WGS sequence"/>
</dbReference>
<dbReference type="InterPro" id="IPR002347">
    <property type="entry name" value="SDR_fam"/>
</dbReference>
<protein>
    <submittedName>
        <fullName evidence="1">Uncharacterized protein</fullName>
    </submittedName>
</protein>
<evidence type="ECO:0000313" key="1">
    <source>
        <dbReference type="EMBL" id="RAO68923.1"/>
    </source>
</evidence>
<dbReference type="Gene3D" id="3.40.50.720">
    <property type="entry name" value="NAD(P)-binding Rossmann-like Domain"/>
    <property type="match status" value="1"/>
</dbReference>
<evidence type="ECO:0000313" key="2">
    <source>
        <dbReference type="Proteomes" id="UP000249363"/>
    </source>
</evidence>
<name>A0A364KZD5_TALAM</name>
<dbReference type="OrthoDB" id="9876299at2759"/>
<dbReference type="Pfam" id="PF00106">
    <property type="entry name" value="adh_short"/>
    <property type="match status" value="1"/>
</dbReference>
<gene>
    <name evidence="1" type="ORF">BHQ10_004935</name>
</gene>